<proteinExistence type="predicted"/>
<dbReference type="Proteomes" id="UP000008281">
    <property type="component" value="Unassembled WGS sequence"/>
</dbReference>
<evidence type="ECO:0000313" key="3">
    <source>
        <dbReference type="Proteomes" id="UP000008281"/>
    </source>
</evidence>
<dbReference type="EMBL" id="DS268543">
    <property type="protein sequence ID" value="EFO88265.1"/>
    <property type="molecule type" value="Genomic_DNA"/>
</dbReference>
<dbReference type="AlphaFoldDB" id="E3N6V1"/>
<sequence length="106" mass="12073">MLLLFWCSSFGLFTLIFLAFQEPCTKNEITALFFFDTGSGCHPPIFTQNLTINISDVGNQDYQPMIENDETFQDISDAVKEWMYNGKGGGRSKVENKFSMNLFTMS</sequence>
<name>E3N6V1_CAERE</name>
<organism evidence="3">
    <name type="scientific">Caenorhabditis remanei</name>
    <name type="common">Caenorhabditis vulgaris</name>
    <dbReference type="NCBI Taxonomy" id="31234"/>
    <lineage>
        <taxon>Eukaryota</taxon>
        <taxon>Metazoa</taxon>
        <taxon>Ecdysozoa</taxon>
        <taxon>Nematoda</taxon>
        <taxon>Chromadorea</taxon>
        <taxon>Rhabditida</taxon>
        <taxon>Rhabditina</taxon>
        <taxon>Rhabditomorpha</taxon>
        <taxon>Rhabditoidea</taxon>
        <taxon>Rhabditidae</taxon>
        <taxon>Peloderinae</taxon>
        <taxon>Caenorhabditis</taxon>
    </lineage>
</organism>
<keyword evidence="1" id="KW-0732">Signal</keyword>
<dbReference type="InParanoid" id="E3N6V1"/>
<gene>
    <name evidence="2" type="ORF">CRE_08508</name>
</gene>
<dbReference type="HOGENOM" id="CLU_2225640_0_0_1"/>
<feature type="signal peptide" evidence="1">
    <location>
        <begin position="1"/>
        <end position="21"/>
    </location>
</feature>
<evidence type="ECO:0000256" key="1">
    <source>
        <dbReference type="SAM" id="SignalP"/>
    </source>
</evidence>
<evidence type="ECO:0000313" key="2">
    <source>
        <dbReference type="EMBL" id="EFO88265.1"/>
    </source>
</evidence>
<feature type="chain" id="PRO_5003178065" evidence="1">
    <location>
        <begin position="22"/>
        <end position="106"/>
    </location>
</feature>
<keyword evidence="3" id="KW-1185">Reference proteome</keyword>
<accession>E3N6V1</accession>
<protein>
    <submittedName>
        <fullName evidence="2">Uncharacterized protein</fullName>
    </submittedName>
</protein>
<reference evidence="2" key="1">
    <citation type="submission" date="2007-07" db="EMBL/GenBank/DDBJ databases">
        <title>PCAP assembly of the Caenorhabditis remanei genome.</title>
        <authorList>
            <consortium name="The Caenorhabditis remanei Sequencing Consortium"/>
            <person name="Wilson R.K."/>
        </authorList>
    </citation>
    <scope>NUCLEOTIDE SEQUENCE [LARGE SCALE GENOMIC DNA]</scope>
    <source>
        <strain evidence="2">PB4641</strain>
    </source>
</reference>